<evidence type="ECO:0008006" key="4">
    <source>
        <dbReference type="Google" id="ProtNLM"/>
    </source>
</evidence>
<reference evidence="3" key="1">
    <citation type="journal article" date="2019" name="Int. J. Syst. Evol. Microbiol.">
        <title>The Global Catalogue of Microorganisms (GCM) 10K type strain sequencing project: providing services to taxonomists for standard genome sequencing and annotation.</title>
        <authorList>
            <consortium name="The Broad Institute Genomics Platform"/>
            <consortium name="The Broad Institute Genome Sequencing Center for Infectious Disease"/>
            <person name="Wu L."/>
            <person name="Ma J."/>
        </authorList>
    </citation>
    <scope>NUCLEOTIDE SEQUENCE [LARGE SCALE GENOMIC DNA]</scope>
    <source>
        <strain evidence="3">KCTC 42501</strain>
    </source>
</reference>
<organism evidence="2 3">
    <name type="scientific">Hydrogenophaga luteola</name>
    <dbReference type="NCBI Taxonomy" id="1591122"/>
    <lineage>
        <taxon>Bacteria</taxon>
        <taxon>Pseudomonadati</taxon>
        <taxon>Pseudomonadota</taxon>
        <taxon>Betaproteobacteria</taxon>
        <taxon>Burkholderiales</taxon>
        <taxon>Comamonadaceae</taxon>
        <taxon>Hydrogenophaga</taxon>
    </lineage>
</organism>
<keyword evidence="3" id="KW-1185">Reference proteome</keyword>
<dbReference type="EMBL" id="JBHRXX010000010">
    <property type="protein sequence ID" value="MFC3686280.1"/>
    <property type="molecule type" value="Genomic_DNA"/>
</dbReference>
<comment type="caution">
    <text evidence="2">The sequence shown here is derived from an EMBL/GenBank/DDBJ whole genome shotgun (WGS) entry which is preliminary data.</text>
</comment>
<evidence type="ECO:0000313" key="2">
    <source>
        <dbReference type="EMBL" id="MFC3686280.1"/>
    </source>
</evidence>
<keyword evidence="1" id="KW-0812">Transmembrane</keyword>
<evidence type="ECO:0000313" key="3">
    <source>
        <dbReference type="Proteomes" id="UP001595729"/>
    </source>
</evidence>
<accession>A0ABV7W8Y5</accession>
<name>A0ABV7W8Y5_9BURK</name>
<dbReference type="Proteomes" id="UP001595729">
    <property type="component" value="Unassembled WGS sequence"/>
</dbReference>
<proteinExistence type="predicted"/>
<feature type="transmembrane region" description="Helical" evidence="1">
    <location>
        <begin position="67"/>
        <end position="87"/>
    </location>
</feature>
<feature type="transmembrane region" description="Helical" evidence="1">
    <location>
        <begin position="26"/>
        <end position="47"/>
    </location>
</feature>
<sequence length="172" mass="18481">MTTPDHDAANARSNKRRRWVRLGAKTVHDLASITFGGALVACIVLNQMVPRDTLAEFAAARTLHAAIAQYLLVPSMAVVVLSGLLALAATRAYMGAGWAWLKALLGLGVFEATLVVVGSKEKQAAVVAAYADSAQLDTLLRSERNTLWLLVVLAAINVLLAVWRPRLGPKER</sequence>
<gene>
    <name evidence="2" type="ORF">ACFOPI_22005</name>
</gene>
<keyword evidence="1" id="KW-1133">Transmembrane helix</keyword>
<evidence type="ECO:0000256" key="1">
    <source>
        <dbReference type="SAM" id="Phobius"/>
    </source>
</evidence>
<feature type="transmembrane region" description="Helical" evidence="1">
    <location>
        <begin position="146"/>
        <end position="163"/>
    </location>
</feature>
<feature type="transmembrane region" description="Helical" evidence="1">
    <location>
        <begin position="99"/>
        <end position="117"/>
    </location>
</feature>
<keyword evidence="1" id="KW-0472">Membrane</keyword>
<protein>
    <recommendedName>
        <fullName evidence="4">DUF2269 family protein</fullName>
    </recommendedName>
</protein>
<dbReference type="RefSeq" id="WP_382178884.1">
    <property type="nucleotide sequence ID" value="NZ_JBHRXX010000010.1"/>
</dbReference>